<feature type="compositionally biased region" description="Basic and acidic residues" evidence="1">
    <location>
        <begin position="20"/>
        <end position="33"/>
    </location>
</feature>
<dbReference type="EMBL" id="CP060782">
    <property type="protein sequence ID" value="QNP44912.1"/>
    <property type="molecule type" value="Genomic_DNA"/>
</dbReference>
<dbReference type="Proteomes" id="UP000516105">
    <property type="component" value="Chromosome"/>
</dbReference>
<organism evidence="2 3">
    <name type="scientific">Sphingomonas sediminicola</name>
    <dbReference type="NCBI Taxonomy" id="386874"/>
    <lineage>
        <taxon>Bacteria</taxon>
        <taxon>Pseudomonadati</taxon>
        <taxon>Pseudomonadota</taxon>
        <taxon>Alphaproteobacteria</taxon>
        <taxon>Sphingomonadales</taxon>
        <taxon>Sphingomonadaceae</taxon>
        <taxon>Sphingomonas</taxon>
    </lineage>
</organism>
<protein>
    <submittedName>
        <fullName evidence="2">Uncharacterized protein</fullName>
    </submittedName>
</protein>
<reference evidence="2 3" key="1">
    <citation type="submission" date="2020-08" db="EMBL/GenBank/DDBJ databases">
        <title>Genome sequence of Sphingomonas sediminicola KACC 15039T.</title>
        <authorList>
            <person name="Hyun D.-W."/>
            <person name="Bae J.-W."/>
        </authorList>
    </citation>
    <scope>NUCLEOTIDE SEQUENCE [LARGE SCALE GENOMIC DNA]</scope>
    <source>
        <strain evidence="2 3">KACC 15039</strain>
    </source>
</reference>
<evidence type="ECO:0000313" key="2">
    <source>
        <dbReference type="EMBL" id="QNP44912.1"/>
    </source>
</evidence>
<gene>
    <name evidence="2" type="ORF">H9L14_09235</name>
</gene>
<feature type="region of interest" description="Disordered" evidence="1">
    <location>
        <begin position="1"/>
        <end position="70"/>
    </location>
</feature>
<dbReference type="RefSeq" id="WP_187707869.1">
    <property type="nucleotide sequence ID" value="NZ_CP060782.1"/>
</dbReference>
<evidence type="ECO:0000313" key="3">
    <source>
        <dbReference type="Proteomes" id="UP000516105"/>
    </source>
</evidence>
<proteinExistence type="predicted"/>
<sequence>MTEVKDDRDKVPPPVISAPPEKELEEKLKKDPSCEQAKADVGSDESMDASDPPAATQPGGAESLPLVGISGKGSLSPRLIPNSVAQNQQRRGFATSREYLALLLEPPSDSI</sequence>
<accession>A0ABX6T523</accession>
<name>A0ABX6T523_9SPHN</name>
<keyword evidence="3" id="KW-1185">Reference proteome</keyword>
<evidence type="ECO:0000256" key="1">
    <source>
        <dbReference type="SAM" id="MobiDB-lite"/>
    </source>
</evidence>
<feature type="compositionally biased region" description="Basic and acidic residues" evidence="1">
    <location>
        <begin position="1"/>
        <end position="11"/>
    </location>
</feature>